<reference evidence="6 7" key="1">
    <citation type="submission" date="2019-03" db="EMBL/GenBank/DDBJ databases">
        <title>Pragia sp. nov. isolated from the gut tract of Carduelis flavirostris.</title>
        <authorList>
            <person name="Ge Y."/>
        </authorList>
    </citation>
    <scope>NUCLEOTIDE SEQUENCE [LARGE SCALE GENOMIC DNA]</scope>
    <source>
        <strain evidence="6 7">CF-458</strain>
    </source>
</reference>
<dbReference type="Pfam" id="PF00356">
    <property type="entry name" value="LacI"/>
    <property type="match status" value="1"/>
</dbReference>
<dbReference type="PROSITE" id="PS00356">
    <property type="entry name" value="HTH_LACI_1"/>
    <property type="match status" value="1"/>
</dbReference>
<dbReference type="GO" id="GO:0003700">
    <property type="term" value="F:DNA-binding transcription factor activity"/>
    <property type="evidence" value="ECO:0007669"/>
    <property type="project" value="TreeGrafter"/>
</dbReference>
<dbReference type="InterPro" id="IPR046335">
    <property type="entry name" value="LacI/GalR-like_sensor"/>
</dbReference>
<dbReference type="PANTHER" id="PTHR30146">
    <property type="entry name" value="LACI-RELATED TRANSCRIPTIONAL REPRESSOR"/>
    <property type="match status" value="1"/>
</dbReference>
<keyword evidence="3" id="KW-0804">Transcription</keyword>
<dbReference type="InterPro" id="IPR028082">
    <property type="entry name" value="Peripla_BP_I"/>
</dbReference>
<dbReference type="KEGG" id="prag:EKN56_02485"/>
<name>A0A411WGH8_9GAMM</name>
<feature type="domain" description="HTH lacI-type" evidence="4">
    <location>
        <begin position="2"/>
        <end position="57"/>
    </location>
</feature>
<dbReference type="PROSITE" id="PS50943">
    <property type="entry name" value="HTH_CROC1"/>
    <property type="match status" value="1"/>
</dbReference>
<dbReference type="Gene3D" id="3.40.50.2300">
    <property type="match status" value="2"/>
</dbReference>
<organism evidence="6 7">
    <name type="scientific">Limnobaculum zhutongyuii</name>
    <dbReference type="NCBI Taxonomy" id="2498113"/>
    <lineage>
        <taxon>Bacteria</taxon>
        <taxon>Pseudomonadati</taxon>
        <taxon>Pseudomonadota</taxon>
        <taxon>Gammaproteobacteria</taxon>
        <taxon>Enterobacterales</taxon>
        <taxon>Budviciaceae</taxon>
        <taxon>Limnobaculum</taxon>
    </lineage>
</organism>
<sequence>MANIRDVAQRAGVSVSTVSNLLNGRTNRMRPETLARIEAAIIELQFSPNRAARQLKTGQVNMLGLLVPSIVNPSFAELAHEIDIAAKQHGYRVLLGNTYRNQEEERTFLNDLLSQGIRGMIVVSTMTEQSHFHDAIARGLVMVNYDMQTHPDSPERSVIGDSISMDNFQAGKIAAQHLIDRGCKNIAFVTESGKTVSRMNRISGFINAAQQSGLSDHYRIIEGKARSGYGDAEMTELGKALAKTISQQPTPPDGIVAVNDVMAIGLIAGFRASGIRVPEDISVVGIDNTFLTSLVTPALTSVAPPLTEIATVMVDRLIARLDNPAIEVEEFLFLPELVIRESVVG</sequence>
<gene>
    <name evidence="6" type="ORF">EKN56_02485</name>
</gene>
<keyword evidence="7" id="KW-1185">Reference proteome</keyword>
<evidence type="ECO:0000256" key="3">
    <source>
        <dbReference type="ARBA" id="ARBA00023163"/>
    </source>
</evidence>
<keyword evidence="2" id="KW-0238">DNA-binding</keyword>
<dbReference type="InterPro" id="IPR000843">
    <property type="entry name" value="HTH_LacI"/>
</dbReference>
<dbReference type="Pfam" id="PF13377">
    <property type="entry name" value="Peripla_BP_3"/>
    <property type="match status" value="1"/>
</dbReference>
<evidence type="ECO:0000259" key="5">
    <source>
        <dbReference type="PROSITE" id="PS50943"/>
    </source>
</evidence>
<dbReference type="GO" id="GO:0000976">
    <property type="term" value="F:transcription cis-regulatory region binding"/>
    <property type="evidence" value="ECO:0007669"/>
    <property type="project" value="TreeGrafter"/>
</dbReference>
<evidence type="ECO:0000256" key="1">
    <source>
        <dbReference type="ARBA" id="ARBA00023015"/>
    </source>
</evidence>
<dbReference type="SMART" id="SM00354">
    <property type="entry name" value="HTH_LACI"/>
    <property type="match status" value="1"/>
</dbReference>
<dbReference type="Gene3D" id="1.10.260.40">
    <property type="entry name" value="lambda repressor-like DNA-binding domains"/>
    <property type="match status" value="1"/>
</dbReference>
<dbReference type="AlphaFoldDB" id="A0A411WGH8"/>
<dbReference type="SUPFAM" id="SSF47413">
    <property type="entry name" value="lambda repressor-like DNA-binding domains"/>
    <property type="match status" value="1"/>
</dbReference>
<dbReference type="Proteomes" id="UP000293154">
    <property type="component" value="Chromosome"/>
</dbReference>
<evidence type="ECO:0000313" key="6">
    <source>
        <dbReference type="EMBL" id="QBH95368.1"/>
    </source>
</evidence>
<proteinExistence type="predicted"/>
<evidence type="ECO:0000256" key="2">
    <source>
        <dbReference type="ARBA" id="ARBA00023125"/>
    </source>
</evidence>
<dbReference type="PROSITE" id="PS50932">
    <property type="entry name" value="HTH_LACI_2"/>
    <property type="match status" value="1"/>
</dbReference>
<accession>A0A411WGH8</accession>
<evidence type="ECO:0000259" key="4">
    <source>
        <dbReference type="PROSITE" id="PS50932"/>
    </source>
</evidence>
<dbReference type="InterPro" id="IPR010982">
    <property type="entry name" value="Lambda_DNA-bd_dom_sf"/>
</dbReference>
<dbReference type="RefSeq" id="WP_130590359.1">
    <property type="nucleotide sequence ID" value="NZ_CP034752.1"/>
</dbReference>
<evidence type="ECO:0000313" key="7">
    <source>
        <dbReference type="Proteomes" id="UP000293154"/>
    </source>
</evidence>
<dbReference type="InterPro" id="IPR001387">
    <property type="entry name" value="Cro/C1-type_HTH"/>
</dbReference>
<dbReference type="EMBL" id="CP034752">
    <property type="protein sequence ID" value="QBH95368.1"/>
    <property type="molecule type" value="Genomic_DNA"/>
</dbReference>
<keyword evidence="1" id="KW-0805">Transcription regulation</keyword>
<dbReference type="SUPFAM" id="SSF53822">
    <property type="entry name" value="Periplasmic binding protein-like I"/>
    <property type="match status" value="1"/>
</dbReference>
<feature type="domain" description="HTH cro/C1-type" evidence="5">
    <location>
        <begin position="5"/>
        <end position="47"/>
    </location>
</feature>
<dbReference type="OrthoDB" id="269117at2"/>
<protein>
    <submittedName>
        <fullName evidence="6">LacI family transcriptional regulator</fullName>
    </submittedName>
</protein>
<dbReference type="CDD" id="cd01392">
    <property type="entry name" value="HTH_LacI"/>
    <property type="match status" value="1"/>
</dbReference>
<dbReference type="PANTHER" id="PTHR30146:SF147">
    <property type="entry name" value="HTH-TYPE TRANSCRIPTIONAL REGULATOR DEGA"/>
    <property type="match status" value="1"/>
</dbReference>